<organism evidence="1 2">
    <name type="scientific">Araneus ventricosus</name>
    <name type="common">Orbweaver spider</name>
    <name type="synonym">Epeira ventricosa</name>
    <dbReference type="NCBI Taxonomy" id="182803"/>
    <lineage>
        <taxon>Eukaryota</taxon>
        <taxon>Metazoa</taxon>
        <taxon>Ecdysozoa</taxon>
        <taxon>Arthropoda</taxon>
        <taxon>Chelicerata</taxon>
        <taxon>Arachnida</taxon>
        <taxon>Araneae</taxon>
        <taxon>Araneomorphae</taxon>
        <taxon>Entelegynae</taxon>
        <taxon>Araneoidea</taxon>
        <taxon>Araneidae</taxon>
        <taxon>Araneus</taxon>
    </lineage>
</organism>
<protein>
    <submittedName>
        <fullName evidence="1">Uncharacterized protein</fullName>
    </submittedName>
</protein>
<reference evidence="1 2" key="1">
    <citation type="journal article" date="2019" name="Sci. Rep.">
        <title>Orb-weaving spider Araneus ventricosus genome elucidates the spidroin gene catalogue.</title>
        <authorList>
            <person name="Kono N."/>
            <person name="Nakamura H."/>
            <person name="Ohtoshi R."/>
            <person name="Moran D.A.P."/>
            <person name="Shinohara A."/>
            <person name="Yoshida Y."/>
            <person name="Fujiwara M."/>
            <person name="Mori M."/>
            <person name="Tomita M."/>
            <person name="Arakawa K."/>
        </authorList>
    </citation>
    <scope>NUCLEOTIDE SEQUENCE [LARGE SCALE GENOMIC DNA]</scope>
</reference>
<dbReference type="OrthoDB" id="6437659at2759"/>
<proteinExistence type="predicted"/>
<evidence type="ECO:0000313" key="1">
    <source>
        <dbReference type="EMBL" id="GBN08471.1"/>
    </source>
</evidence>
<dbReference type="Proteomes" id="UP000499080">
    <property type="component" value="Unassembled WGS sequence"/>
</dbReference>
<dbReference type="AlphaFoldDB" id="A0A4Y2L1F0"/>
<gene>
    <name evidence="1" type="ORF">AVEN_52393_1</name>
</gene>
<accession>A0A4Y2L1F0</accession>
<name>A0A4Y2L1F0_ARAVE</name>
<keyword evidence="2" id="KW-1185">Reference proteome</keyword>
<evidence type="ECO:0000313" key="2">
    <source>
        <dbReference type="Proteomes" id="UP000499080"/>
    </source>
</evidence>
<dbReference type="EMBL" id="BGPR01005264">
    <property type="protein sequence ID" value="GBN08471.1"/>
    <property type="molecule type" value="Genomic_DNA"/>
</dbReference>
<comment type="caution">
    <text evidence="1">The sequence shown here is derived from an EMBL/GenBank/DDBJ whole genome shotgun (WGS) entry which is preliminary data.</text>
</comment>
<sequence length="177" mass="19876">MEQYQHLCRIAGKTWGINKNIRSLLYKTVIERTLCHGAAAWVHNMVSRLQKKLDSIQRLLPLYITGAHRTTPTAALQVVTGLQPLHLQIQREATYAQVARARSSSNFFSLTYSPTDYESKSSGIHIHPHAFLLHNQLSFTENHRDSGAKAIYSDESKTDESTGSAYCTLENYGIIAS</sequence>